<dbReference type="Pfam" id="PF05181">
    <property type="entry name" value="XPA_C"/>
    <property type="match status" value="1"/>
</dbReference>
<comment type="subcellular location">
    <subcellularLocation>
        <location evidence="1">Nucleus</location>
    </subcellularLocation>
</comment>
<dbReference type="GO" id="GO:1901255">
    <property type="term" value="P:nucleotide-excision repair involved in interstrand cross-link repair"/>
    <property type="evidence" value="ECO:0007669"/>
    <property type="project" value="TreeGrafter"/>
</dbReference>
<proteinExistence type="predicted"/>
<evidence type="ECO:0000259" key="5">
    <source>
        <dbReference type="Pfam" id="PF05181"/>
    </source>
</evidence>
<feature type="domain" description="XPA C-terminal" evidence="5">
    <location>
        <begin position="147"/>
        <end position="197"/>
    </location>
</feature>
<dbReference type="GO" id="GO:0070914">
    <property type="term" value="P:UV-damage excision repair"/>
    <property type="evidence" value="ECO:0007669"/>
    <property type="project" value="TreeGrafter"/>
</dbReference>
<evidence type="ECO:0000313" key="6">
    <source>
        <dbReference type="EMBL" id="KAJ3124476.1"/>
    </source>
</evidence>
<sequence length="290" mass="32864">MSNDDNDAARREAIARIAATASRKIPHTALNSSIPMNTVPVTNANTNSNPNSMKRKGINLDYCEFNLATMNDSRGGFLLEENSAGSSLANTNTTAVDHHQAYHDAQATLFPVDAVCCECESMDLCRDLYSHYKVLVCRRCKDTLKNKYSLLTKTECRDDYLLTDSELKDASKLPCWSKKNPHKDTYANMLLYLRLHVERFAIEKWGSLDALDAEFERRELEKTVRKRKKFELKLSELRKKTILANSILKRPSKASTIHEHKYGEKVDTGDGFTFEQTCGICGIVSSFEEF</sequence>
<comment type="caution">
    <text evidence="6">The sequence shown here is derived from an EMBL/GenBank/DDBJ whole genome shotgun (WGS) entry which is preliminary data.</text>
</comment>
<evidence type="ECO:0000256" key="1">
    <source>
        <dbReference type="ARBA" id="ARBA00004123"/>
    </source>
</evidence>
<dbReference type="GO" id="GO:0000110">
    <property type="term" value="C:nucleotide-excision repair factor 1 complex"/>
    <property type="evidence" value="ECO:0007669"/>
    <property type="project" value="TreeGrafter"/>
</dbReference>
<dbReference type="GO" id="GO:0003684">
    <property type="term" value="F:damaged DNA binding"/>
    <property type="evidence" value="ECO:0007669"/>
    <property type="project" value="InterPro"/>
</dbReference>
<name>A0AAD5XIG3_9FUNG</name>
<evidence type="ECO:0000256" key="2">
    <source>
        <dbReference type="ARBA" id="ARBA00022833"/>
    </source>
</evidence>
<protein>
    <recommendedName>
        <fullName evidence="5">XPA C-terminal domain-containing protein</fullName>
    </recommendedName>
</protein>
<dbReference type="PANTHER" id="PTHR10142">
    <property type="entry name" value="DNA REPAIR PROTEIN COMPLEMENTING XP-A CELLS"/>
    <property type="match status" value="1"/>
</dbReference>
<feature type="coiled-coil region" evidence="4">
    <location>
        <begin position="213"/>
        <end position="240"/>
    </location>
</feature>
<dbReference type="Gene3D" id="3.90.530.10">
    <property type="entry name" value="XPA C-terminal domain"/>
    <property type="match status" value="1"/>
</dbReference>
<dbReference type="InterPro" id="IPR037129">
    <property type="entry name" value="XPA_sf"/>
</dbReference>
<accession>A0AAD5XIG3</accession>
<dbReference type="NCBIfam" id="TIGR00598">
    <property type="entry name" value="rad14"/>
    <property type="match status" value="1"/>
</dbReference>
<dbReference type="PANTHER" id="PTHR10142:SF0">
    <property type="entry name" value="DNA REPAIR PROTEIN COMPLEMENTING XP-A CELLS"/>
    <property type="match status" value="1"/>
</dbReference>
<dbReference type="Proteomes" id="UP001211907">
    <property type="component" value="Unassembled WGS sequence"/>
</dbReference>
<evidence type="ECO:0000256" key="4">
    <source>
        <dbReference type="SAM" id="Coils"/>
    </source>
</evidence>
<dbReference type="SUPFAM" id="SSF46955">
    <property type="entry name" value="Putative DNA-binding domain"/>
    <property type="match status" value="1"/>
</dbReference>
<dbReference type="InterPro" id="IPR009061">
    <property type="entry name" value="DNA-bd_dom_put_sf"/>
</dbReference>
<keyword evidence="2" id="KW-0862">Zinc</keyword>
<keyword evidence="4" id="KW-0175">Coiled coil</keyword>
<gene>
    <name evidence="6" type="ORF">HK100_011216</name>
</gene>
<evidence type="ECO:0000313" key="7">
    <source>
        <dbReference type="Proteomes" id="UP001211907"/>
    </source>
</evidence>
<dbReference type="AlphaFoldDB" id="A0AAD5XIG3"/>
<dbReference type="GO" id="GO:0000715">
    <property type="term" value="P:nucleotide-excision repair, DNA damage recognition"/>
    <property type="evidence" value="ECO:0007669"/>
    <property type="project" value="TreeGrafter"/>
</dbReference>
<dbReference type="InterPro" id="IPR000465">
    <property type="entry name" value="XPA/RAD14"/>
</dbReference>
<keyword evidence="3" id="KW-0539">Nucleus</keyword>
<reference evidence="6" key="1">
    <citation type="submission" date="2020-05" db="EMBL/GenBank/DDBJ databases">
        <title>Phylogenomic resolution of chytrid fungi.</title>
        <authorList>
            <person name="Stajich J.E."/>
            <person name="Amses K."/>
            <person name="Simmons R."/>
            <person name="Seto K."/>
            <person name="Myers J."/>
            <person name="Bonds A."/>
            <person name="Quandt C.A."/>
            <person name="Barry K."/>
            <person name="Liu P."/>
            <person name="Grigoriev I."/>
            <person name="Longcore J.E."/>
            <person name="James T.Y."/>
        </authorList>
    </citation>
    <scope>NUCLEOTIDE SEQUENCE</scope>
    <source>
        <strain evidence="6">JEL0513</strain>
    </source>
</reference>
<organism evidence="6 7">
    <name type="scientific">Physocladia obscura</name>
    <dbReference type="NCBI Taxonomy" id="109957"/>
    <lineage>
        <taxon>Eukaryota</taxon>
        <taxon>Fungi</taxon>
        <taxon>Fungi incertae sedis</taxon>
        <taxon>Chytridiomycota</taxon>
        <taxon>Chytridiomycota incertae sedis</taxon>
        <taxon>Chytridiomycetes</taxon>
        <taxon>Chytridiales</taxon>
        <taxon>Chytriomycetaceae</taxon>
        <taxon>Physocladia</taxon>
    </lineage>
</organism>
<dbReference type="GO" id="GO:0006284">
    <property type="term" value="P:base-excision repair"/>
    <property type="evidence" value="ECO:0007669"/>
    <property type="project" value="TreeGrafter"/>
</dbReference>
<evidence type="ECO:0000256" key="3">
    <source>
        <dbReference type="ARBA" id="ARBA00023242"/>
    </source>
</evidence>
<keyword evidence="7" id="KW-1185">Reference proteome</keyword>
<dbReference type="InterPro" id="IPR022656">
    <property type="entry name" value="XPA_C"/>
</dbReference>
<dbReference type="EMBL" id="JADGJH010000669">
    <property type="protein sequence ID" value="KAJ3124476.1"/>
    <property type="molecule type" value="Genomic_DNA"/>
</dbReference>